<sequence>MACGRQKFQSQQKNAKKQVEIKKTKSHDQKAAAQAALVKKIGMVVWLSQNPTAHPDLPHGTPVCRGTLFGNQYFCIPRTLWGPAFGEGPFFIPFRLYPSAQSHDH</sequence>
<dbReference type="SUPFAM" id="SSF118359">
    <property type="entry name" value="Expressed protein At2g23090/F21P24.15"/>
    <property type="match status" value="1"/>
</dbReference>
<reference evidence="3" key="2">
    <citation type="submission" date="2025-08" db="UniProtKB">
        <authorList>
            <consortium name="Ensembl"/>
        </authorList>
    </citation>
    <scope>IDENTIFICATION</scope>
</reference>
<feature type="region of interest" description="Disordered" evidence="1">
    <location>
        <begin position="1"/>
        <end position="26"/>
    </location>
</feature>
<dbReference type="InterPro" id="IPR007513">
    <property type="entry name" value="SERF-like_N"/>
</dbReference>
<dbReference type="AlphaFoldDB" id="A0A8C5GHV6"/>
<keyword evidence="4" id="KW-1185">Reference proteome</keyword>
<name>A0A8C5GHV6_GOUWI</name>
<evidence type="ECO:0000313" key="3">
    <source>
        <dbReference type="Ensembl" id="ENSGWIP00000030657.1"/>
    </source>
</evidence>
<reference evidence="3" key="3">
    <citation type="submission" date="2025-09" db="UniProtKB">
        <authorList>
            <consortium name="Ensembl"/>
        </authorList>
    </citation>
    <scope>IDENTIFICATION</scope>
</reference>
<evidence type="ECO:0000259" key="2">
    <source>
        <dbReference type="Pfam" id="PF04419"/>
    </source>
</evidence>
<dbReference type="Pfam" id="PF04419">
    <property type="entry name" value="SERF-like_N"/>
    <property type="match status" value="1"/>
</dbReference>
<feature type="domain" description="Small EDRK-rich factor-like N-terminal" evidence="2">
    <location>
        <begin position="1"/>
        <end position="37"/>
    </location>
</feature>
<accession>A0A8C5GHV6</accession>
<reference evidence="3" key="1">
    <citation type="submission" date="2020-06" db="EMBL/GenBank/DDBJ databases">
        <authorList>
            <consortium name="Wellcome Sanger Institute Data Sharing"/>
        </authorList>
    </citation>
    <scope>NUCLEOTIDE SEQUENCE [LARGE SCALE GENOMIC DNA]</scope>
</reference>
<evidence type="ECO:0000256" key="1">
    <source>
        <dbReference type="SAM" id="MobiDB-lite"/>
    </source>
</evidence>
<protein>
    <recommendedName>
        <fullName evidence="2">Small EDRK-rich factor-like N-terminal domain-containing protein</fullName>
    </recommendedName>
</protein>
<evidence type="ECO:0000313" key="4">
    <source>
        <dbReference type="Proteomes" id="UP000694680"/>
    </source>
</evidence>
<dbReference type="Ensembl" id="ENSGWIT00000033408.1">
    <property type="protein sequence ID" value="ENSGWIP00000030657.1"/>
    <property type="gene ID" value="ENSGWIG00000015921.1"/>
</dbReference>
<dbReference type="Proteomes" id="UP000694680">
    <property type="component" value="Chromosome 16"/>
</dbReference>
<proteinExistence type="predicted"/>
<feature type="compositionally biased region" description="Basic and acidic residues" evidence="1">
    <location>
        <begin position="17"/>
        <end position="26"/>
    </location>
</feature>
<organism evidence="3 4">
    <name type="scientific">Gouania willdenowi</name>
    <name type="common">Blunt-snouted clingfish</name>
    <name type="synonym">Lepadogaster willdenowi</name>
    <dbReference type="NCBI Taxonomy" id="441366"/>
    <lineage>
        <taxon>Eukaryota</taxon>
        <taxon>Metazoa</taxon>
        <taxon>Chordata</taxon>
        <taxon>Craniata</taxon>
        <taxon>Vertebrata</taxon>
        <taxon>Euteleostomi</taxon>
        <taxon>Actinopterygii</taxon>
        <taxon>Neopterygii</taxon>
        <taxon>Teleostei</taxon>
        <taxon>Neoteleostei</taxon>
        <taxon>Acanthomorphata</taxon>
        <taxon>Ovalentaria</taxon>
        <taxon>Blenniimorphae</taxon>
        <taxon>Blenniiformes</taxon>
        <taxon>Gobiesocoidei</taxon>
        <taxon>Gobiesocidae</taxon>
        <taxon>Gobiesocinae</taxon>
        <taxon>Gouania</taxon>
    </lineage>
</organism>